<accession>C7YHQ4</accession>
<evidence type="ECO:0000313" key="2">
    <source>
        <dbReference type="Proteomes" id="UP000005206"/>
    </source>
</evidence>
<dbReference type="KEGG" id="nhe:NECHADRAFT_75052"/>
<dbReference type="GeneID" id="9674614"/>
<gene>
    <name evidence="1" type="ORF">NECHADRAFT_75052</name>
</gene>
<dbReference type="EMBL" id="GG698896">
    <property type="protein sequence ID" value="EEU47953.1"/>
    <property type="molecule type" value="Genomic_DNA"/>
</dbReference>
<evidence type="ECO:0000313" key="1">
    <source>
        <dbReference type="EMBL" id="EEU47953.1"/>
    </source>
</evidence>
<dbReference type="OrthoDB" id="426293at2759"/>
<protein>
    <submittedName>
        <fullName evidence="1">Uncharacterized protein</fullName>
    </submittedName>
</protein>
<dbReference type="InParanoid" id="C7YHQ4"/>
<sequence>MGENLLQNLCWKTEPSDTQEVVLPTWTWVSQPTDVSFCFAPKPETHEGIIPLAVLVSTDAKVNESTLQASGSLTLRGSLYASRLLKDFSIKVDKRPLSLNPFWDRKAYESREDYYVFDLLGYSCEKNQAWNTYGVKKSHPAKMLLMLEPADETLTRFRRLGLGFLGWKDTYPPYGYAPVKPIWIDDETQFEHTITLV</sequence>
<dbReference type="VEuPathDB" id="FungiDB:NECHADRAFT_75052"/>
<organism evidence="1 2">
    <name type="scientific">Fusarium vanettenii (strain ATCC MYA-4622 / CBS 123669 / FGSC 9596 / NRRL 45880 / 77-13-4)</name>
    <name type="common">Fusarium solani subsp. pisi</name>
    <dbReference type="NCBI Taxonomy" id="660122"/>
    <lineage>
        <taxon>Eukaryota</taxon>
        <taxon>Fungi</taxon>
        <taxon>Dikarya</taxon>
        <taxon>Ascomycota</taxon>
        <taxon>Pezizomycotina</taxon>
        <taxon>Sordariomycetes</taxon>
        <taxon>Hypocreomycetidae</taxon>
        <taxon>Hypocreales</taxon>
        <taxon>Nectriaceae</taxon>
        <taxon>Fusarium</taxon>
        <taxon>Fusarium solani species complex</taxon>
        <taxon>Fusarium vanettenii</taxon>
    </lineage>
</organism>
<keyword evidence="2" id="KW-1185">Reference proteome</keyword>
<dbReference type="RefSeq" id="XP_003053666.1">
    <property type="nucleotide sequence ID" value="XM_003053620.1"/>
</dbReference>
<proteinExistence type="predicted"/>
<dbReference type="HOGENOM" id="CLU_1384477_0_0_1"/>
<dbReference type="AlphaFoldDB" id="C7YHQ4"/>
<dbReference type="Proteomes" id="UP000005206">
    <property type="component" value="Chromosome 1"/>
</dbReference>
<name>C7YHQ4_FUSV7</name>
<reference evidence="1 2" key="1">
    <citation type="journal article" date="2009" name="PLoS Genet.">
        <title>The genome of Nectria haematococca: contribution of supernumerary chromosomes to gene expansion.</title>
        <authorList>
            <person name="Coleman J.J."/>
            <person name="Rounsley S.D."/>
            <person name="Rodriguez-Carres M."/>
            <person name="Kuo A."/>
            <person name="Wasmann C.C."/>
            <person name="Grimwood J."/>
            <person name="Schmutz J."/>
            <person name="Taga M."/>
            <person name="White G.J."/>
            <person name="Zhou S."/>
            <person name="Schwartz D.C."/>
            <person name="Freitag M."/>
            <person name="Ma L.J."/>
            <person name="Danchin E.G."/>
            <person name="Henrissat B."/>
            <person name="Coutinho P.M."/>
            <person name="Nelson D.R."/>
            <person name="Straney D."/>
            <person name="Napoli C.A."/>
            <person name="Barker B.M."/>
            <person name="Gribskov M."/>
            <person name="Rep M."/>
            <person name="Kroken S."/>
            <person name="Molnar I."/>
            <person name="Rensing C."/>
            <person name="Kennell J.C."/>
            <person name="Zamora J."/>
            <person name="Farman M.L."/>
            <person name="Selker E.U."/>
            <person name="Salamov A."/>
            <person name="Shapiro H."/>
            <person name="Pangilinan J."/>
            <person name="Lindquist E."/>
            <person name="Lamers C."/>
            <person name="Grigoriev I.V."/>
            <person name="Geiser D.M."/>
            <person name="Covert S.F."/>
            <person name="Temporini E."/>
            <person name="Vanetten H.D."/>
        </authorList>
    </citation>
    <scope>NUCLEOTIDE SEQUENCE [LARGE SCALE GENOMIC DNA]</scope>
    <source>
        <strain evidence="2">ATCC MYA-4622 / CBS 123669 / FGSC 9596 / NRRL 45880 / 77-13-4</strain>
    </source>
</reference>